<feature type="domain" description="Response regulatory" evidence="15">
    <location>
        <begin position="962"/>
        <end position="1078"/>
    </location>
</feature>
<feature type="transmembrane region" description="Helical" evidence="13">
    <location>
        <begin position="12"/>
        <end position="30"/>
    </location>
</feature>
<comment type="similarity">
    <text evidence="3">In the N-terminal section; belongs to the phytochrome family.</text>
</comment>
<dbReference type="PROSITE" id="PS50109">
    <property type="entry name" value="HIS_KIN"/>
    <property type="match status" value="1"/>
</dbReference>
<evidence type="ECO:0000256" key="1">
    <source>
        <dbReference type="ARBA" id="ARBA00000085"/>
    </source>
</evidence>
<feature type="coiled-coil region" evidence="11">
    <location>
        <begin position="430"/>
        <end position="531"/>
    </location>
</feature>
<keyword evidence="8" id="KW-0902">Two-component regulatory system</keyword>
<evidence type="ECO:0000256" key="11">
    <source>
        <dbReference type="SAM" id="Coils"/>
    </source>
</evidence>
<dbReference type="RefSeq" id="WP_162422841.1">
    <property type="nucleotide sequence ID" value="NZ_WVIE01000008.1"/>
</dbReference>
<dbReference type="InterPro" id="IPR003661">
    <property type="entry name" value="HisK_dim/P_dom"/>
</dbReference>
<dbReference type="Gene3D" id="6.10.340.10">
    <property type="match status" value="1"/>
</dbReference>
<keyword evidence="13" id="KW-1133">Transmembrane helix</keyword>
<dbReference type="CDD" id="cd17546">
    <property type="entry name" value="REC_hyHK_CKI1_RcsC-like"/>
    <property type="match status" value="1"/>
</dbReference>
<keyword evidence="7" id="KW-0418">Kinase</keyword>
<dbReference type="InterPro" id="IPR011006">
    <property type="entry name" value="CheY-like_superfamily"/>
</dbReference>
<keyword evidence="11" id="KW-0175">Coiled coil</keyword>
<keyword evidence="18" id="KW-1185">Reference proteome</keyword>
<feature type="modified residue" description="4-aspartylphosphate" evidence="10">
    <location>
        <position position="1158"/>
    </location>
</feature>
<comment type="subcellular location">
    <subcellularLocation>
        <location evidence="2">Membrane</location>
    </subcellularLocation>
</comment>
<dbReference type="SUPFAM" id="SSF47384">
    <property type="entry name" value="Homodimeric domain of signal transducing histidine kinase"/>
    <property type="match status" value="1"/>
</dbReference>
<evidence type="ECO:0000256" key="9">
    <source>
        <dbReference type="ARBA" id="ARBA00074306"/>
    </source>
</evidence>
<dbReference type="EC" id="2.7.13.3" evidence="4"/>
<dbReference type="SMART" id="SM00387">
    <property type="entry name" value="HATPase_c"/>
    <property type="match status" value="1"/>
</dbReference>
<dbReference type="Pfam" id="PF05227">
    <property type="entry name" value="CHASE3"/>
    <property type="match status" value="1"/>
</dbReference>
<dbReference type="Pfam" id="PF00672">
    <property type="entry name" value="HAMP"/>
    <property type="match status" value="1"/>
</dbReference>
<dbReference type="CDD" id="cd19410">
    <property type="entry name" value="HK9-like_sensor"/>
    <property type="match status" value="1"/>
</dbReference>
<dbReference type="InterPro" id="IPR003660">
    <property type="entry name" value="HAMP_dom"/>
</dbReference>
<dbReference type="SUPFAM" id="SSF52172">
    <property type="entry name" value="CheY-like"/>
    <property type="match status" value="3"/>
</dbReference>
<evidence type="ECO:0000256" key="2">
    <source>
        <dbReference type="ARBA" id="ARBA00004370"/>
    </source>
</evidence>
<dbReference type="PANTHER" id="PTHR45339:SF1">
    <property type="entry name" value="HYBRID SIGNAL TRANSDUCTION HISTIDINE KINASE J"/>
    <property type="match status" value="1"/>
</dbReference>
<dbReference type="GO" id="GO:0000155">
    <property type="term" value="F:phosphorelay sensor kinase activity"/>
    <property type="evidence" value="ECO:0007669"/>
    <property type="project" value="InterPro"/>
</dbReference>
<evidence type="ECO:0000256" key="5">
    <source>
        <dbReference type="ARBA" id="ARBA00022553"/>
    </source>
</evidence>
<dbReference type="CDD" id="cd00082">
    <property type="entry name" value="HisKA"/>
    <property type="match status" value="1"/>
</dbReference>
<dbReference type="InterPro" id="IPR004358">
    <property type="entry name" value="Sig_transdc_His_kin-like_C"/>
</dbReference>
<dbReference type="Proteomes" id="UP000646053">
    <property type="component" value="Unassembled WGS sequence"/>
</dbReference>
<dbReference type="InterPro" id="IPR003018">
    <property type="entry name" value="GAF"/>
</dbReference>
<dbReference type="Gene3D" id="3.30.450.40">
    <property type="match status" value="1"/>
</dbReference>
<evidence type="ECO:0000313" key="17">
    <source>
        <dbReference type="EMBL" id="NDJ17316.1"/>
    </source>
</evidence>
<dbReference type="InterPro" id="IPR029016">
    <property type="entry name" value="GAF-like_dom_sf"/>
</dbReference>
<dbReference type="SUPFAM" id="SSF158472">
    <property type="entry name" value="HAMP domain-like"/>
    <property type="match status" value="1"/>
</dbReference>
<dbReference type="PRINTS" id="PR00344">
    <property type="entry name" value="BCTRLSENSOR"/>
</dbReference>
<dbReference type="InterPro" id="IPR003594">
    <property type="entry name" value="HATPase_dom"/>
</dbReference>
<evidence type="ECO:0000256" key="6">
    <source>
        <dbReference type="ARBA" id="ARBA00022679"/>
    </source>
</evidence>
<sequence length="1227" mass="136450">MLDHLKIGTKIGAGFTLGLAIFAAIGGIAYRGTNHLIEASRLEKHTYEVLGELKNVLSLVQDAETGQRGYIITGEKRYLEPYETANKAVGEKLTNIRRLTQDNPVQQASLNALEPAIATRLGILRETLEVRQRQGLERAISAIRSNRGKNAMDNIRRMVAAMEDRERQLLEQRTLVARSAAQNTLNSITYGIPISLGLLVLLGALLARSIAKPIKKISDLTEIVAGGDLDINLPKSDRTDEVGILTRNFNKMVTNLRETTLRNQEQTWLKSNIAELSQRMQGQREFESVARSLLSQLVPLVNAQQGAFYVAETLNAKPILHLRGSYAYQERKHLGHQFQLGEGLVGQCALEKQRILLTEVPSDYIRIGSGLGEATPLNIVVLPIVFEQQVLAVLELASFQRFTNVHLRLLDQVSETIGAVLVAIAASLRQQELLEESQTLAEELQAQQEELEESNEQLHAQAKALQISEQLLRQQREELKQSNDELQQLNEELEEKAESLEAQKRKVELKNDEIEQARTSLQEKAEQLALSSKYKSEFLANMSHELRTPLNSLLILARLLSDNTEGTLTDKQVEYSKTIHSSGNDLLILINDILDLAKIESGTLSIDIETVSFTELRGSLERAFRQIANEKGVSFAITLDDSLPDAIATDSKRLQQVLKNLLSNAFKFTDHGHVTLRISSTQRSTEQSSDMGNATISFAVSDTGIGIAADKQKIVFEAFQQADGTTSRRYGGTGLGLSISREIAYLLGGELRLVSQPGQGSTFTLSLPQLYRGGEVSHPSAEGQSPRALPSEPISSGYLIRRETPSNRSDASEPMSQTVQRPYSPDIADDRGAIQPGDRTLLIIEDDVKFAKILLEMAREQGFKGLVALRSQTGLALAQQFQPHAIMLDIHLPDGDGWMVLDRLKRDPNSRHIPIHILSSDDQRQRGLQSGAIAYLVKPISPEALSQVLIDIKHFIERQVRNLLIVEDDPVQAQSIVELIGNGDVKSITVYTGAEALEALKTDTFDCVVMDLGLPDINGIDLIEQIKQESGLADLPIIIYTGKELTRQEETHLKRLAETIIVKDVRSPERLLDETSIFLHRMQSNLPQPKRQMLESLRQADPILANKKVLIVDDDVRNIFALTSLLEGYQMQVEYAENGRDGLDVLQANPDIDIVLMDIMMPEMDGYETTCAIRQQNSMRSLPIIALTAKAMQGDREKCIEAGASDYITKPVDSEQLISLLRVWLYR</sequence>
<feature type="compositionally biased region" description="Polar residues" evidence="12">
    <location>
        <begin position="806"/>
        <end position="821"/>
    </location>
</feature>
<evidence type="ECO:0000259" key="16">
    <source>
        <dbReference type="PROSITE" id="PS50885"/>
    </source>
</evidence>
<dbReference type="Pfam" id="PF13185">
    <property type="entry name" value="GAF_2"/>
    <property type="match status" value="1"/>
</dbReference>
<dbReference type="PANTHER" id="PTHR45339">
    <property type="entry name" value="HYBRID SIGNAL TRANSDUCTION HISTIDINE KINASE J"/>
    <property type="match status" value="1"/>
</dbReference>
<comment type="catalytic activity">
    <reaction evidence="1">
        <text>ATP + protein L-histidine = ADP + protein N-phospho-L-histidine.</text>
        <dbReference type="EC" id="2.7.13.3"/>
    </reaction>
</comment>
<accession>A0A8J8CJ75</accession>
<evidence type="ECO:0000256" key="7">
    <source>
        <dbReference type="ARBA" id="ARBA00022777"/>
    </source>
</evidence>
<feature type="domain" description="Histidine kinase" evidence="14">
    <location>
        <begin position="541"/>
        <end position="771"/>
    </location>
</feature>
<comment type="caution">
    <text evidence="17">The sequence shown here is derived from an EMBL/GenBank/DDBJ whole genome shotgun (WGS) entry which is preliminary data.</text>
</comment>
<dbReference type="SMART" id="SM00388">
    <property type="entry name" value="HisKA"/>
    <property type="match status" value="1"/>
</dbReference>
<feature type="domain" description="Response regulatory" evidence="15">
    <location>
        <begin position="1108"/>
        <end position="1225"/>
    </location>
</feature>
<organism evidence="17 18">
    <name type="scientific">Myxacorys almedinensis A</name>
    <dbReference type="NCBI Taxonomy" id="2690445"/>
    <lineage>
        <taxon>Bacteria</taxon>
        <taxon>Bacillati</taxon>
        <taxon>Cyanobacteriota</taxon>
        <taxon>Cyanophyceae</taxon>
        <taxon>Leptolyngbyales</taxon>
        <taxon>Leptolyngbyaceae</taxon>
        <taxon>Myxacorys</taxon>
        <taxon>Myxacorys almedinensis</taxon>
    </lineage>
</organism>
<evidence type="ECO:0000256" key="13">
    <source>
        <dbReference type="SAM" id="Phobius"/>
    </source>
</evidence>
<protein>
    <recommendedName>
        <fullName evidence="9">Circadian input-output histidine kinase CikA</fullName>
        <ecNumber evidence="4">2.7.13.3</ecNumber>
    </recommendedName>
</protein>
<dbReference type="Gene3D" id="3.30.565.10">
    <property type="entry name" value="Histidine kinase-like ATPase, C-terminal domain"/>
    <property type="match status" value="1"/>
</dbReference>
<keyword evidence="5 10" id="KW-0597">Phosphoprotein</keyword>
<dbReference type="InterPro" id="IPR036890">
    <property type="entry name" value="HATPase_C_sf"/>
</dbReference>
<dbReference type="Gene3D" id="3.40.50.2300">
    <property type="match status" value="3"/>
</dbReference>
<evidence type="ECO:0000256" key="10">
    <source>
        <dbReference type="PROSITE-ProRule" id="PRU00169"/>
    </source>
</evidence>
<dbReference type="Gene3D" id="1.10.287.130">
    <property type="match status" value="1"/>
</dbReference>
<dbReference type="SMART" id="SM00448">
    <property type="entry name" value="REC"/>
    <property type="match status" value="3"/>
</dbReference>
<dbReference type="FunFam" id="3.30.565.10:FF:000010">
    <property type="entry name" value="Sensor histidine kinase RcsC"/>
    <property type="match status" value="1"/>
</dbReference>
<proteinExistence type="inferred from homology"/>
<feature type="domain" description="HAMP" evidence="16">
    <location>
        <begin position="208"/>
        <end position="261"/>
    </location>
</feature>
<evidence type="ECO:0000313" key="18">
    <source>
        <dbReference type="Proteomes" id="UP000646053"/>
    </source>
</evidence>
<name>A0A8J8CJ75_9CYAN</name>
<dbReference type="PROSITE" id="PS50885">
    <property type="entry name" value="HAMP"/>
    <property type="match status" value="1"/>
</dbReference>
<dbReference type="GO" id="GO:0016020">
    <property type="term" value="C:membrane"/>
    <property type="evidence" value="ECO:0007669"/>
    <property type="project" value="UniProtKB-SubCell"/>
</dbReference>
<dbReference type="CDD" id="cd16922">
    <property type="entry name" value="HATPase_EvgS-ArcB-TorS-like"/>
    <property type="match status" value="1"/>
</dbReference>
<evidence type="ECO:0000256" key="3">
    <source>
        <dbReference type="ARBA" id="ARBA00006402"/>
    </source>
</evidence>
<dbReference type="SUPFAM" id="SSF55781">
    <property type="entry name" value="GAF domain-like"/>
    <property type="match status" value="1"/>
</dbReference>
<dbReference type="Pfam" id="PF00512">
    <property type="entry name" value="HisKA"/>
    <property type="match status" value="1"/>
</dbReference>
<feature type="region of interest" description="Disordered" evidence="12">
    <location>
        <begin position="774"/>
        <end position="832"/>
    </location>
</feature>
<dbReference type="CDD" id="cd06225">
    <property type="entry name" value="HAMP"/>
    <property type="match status" value="1"/>
</dbReference>
<feature type="modified residue" description="4-aspartylphosphate" evidence="10">
    <location>
        <position position="889"/>
    </location>
</feature>
<dbReference type="InterPro" id="IPR005467">
    <property type="entry name" value="His_kinase_dom"/>
</dbReference>
<evidence type="ECO:0000259" key="14">
    <source>
        <dbReference type="PROSITE" id="PS50109"/>
    </source>
</evidence>
<evidence type="ECO:0000256" key="8">
    <source>
        <dbReference type="ARBA" id="ARBA00023012"/>
    </source>
</evidence>
<dbReference type="CDD" id="cd00156">
    <property type="entry name" value="REC"/>
    <property type="match status" value="1"/>
</dbReference>
<dbReference type="Pfam" id="PF02518">
    <property type="entry name" value="HATPase_c"/>
    <property type="match status" value="1"/>
</dbReference>
<keyword evidence="13" id="KW-0812">Transmembrane</keyword>
<gene>
    <name evidence="17" type="ORF">GS601_08430</name>
</gene>
<evidence type="ECO:0000256" key="12">
    <source>
        <dbReference type="SAM" id="MobiDB-lite"/>
    </source>
</evidence>
<feature type="modified residue" description="4-aspartylphosphate" evidence="10">
    <location>
        <position position="1011"/>
    </location>
</feature>
<dbReference type="PROSITE" id="PS50110">
    <property type="entry name" value="RESPONSE_REGULATORY"/>
    <property type="match status" value="3"/>
</dbReference>
<dbReference type="InterPro" id="IPR007891">
    <property type="entry name" value="CHASE3"/>
</dbReference>
<dbReference type="Pfam" id="PF00072">
    <property type="entry name" value="Response_reg"/>
    <property type="match status" value="3"/>
</dbReference>
<reference evidence="17" key="1">
    <citation type="submission" date="2019-12" db="EMBL/GenBank/DDBJ databases">
        <title>High-Quality draft genome sequences of three cyanobacteria isolated from the limestone walls of the Old Cathedral of Coimbra.</title>
        <authorList>
            <person name="Tiago I."/>
            <person name="Soares F."/>
            <person name="Portugal A."/>
        </authorList>
    </citation>
    <scope>NUCLEOTIDE SEQUENCE</scope>
    <source>
        <strain evidence="17">A</strain>
    </source>
</reference>
<dbReference type="AlphaFoldDB" id="A0A8J8CJ75"/>
<dbReference type="SUPFAM" id="SSF55874">
    <property type="entry name" value="ATPase domain of HSP90 chaperone/DNA topoisomerase II/histidine kinase"/>
    <property type="match status" value="1"/>
</dbReference>
<dbReference type="InterPro" id="IPR036097">
    <property type="entry name" value="HisK_dim/P_sf"/>
</dbReference>
<dbReference type="SMART" id="SM00304">
    <property type="entry name" value="HAMP"/>
    <property type="match status" value="1"/>
</dbReference>
<feature type="transmembrane region" description="Helical" evidence="13">
    <location>
        <begin position="188"/>
        <end position="207"/>
    </location>
</feature>
<dbReference type="InterPro" id="IPR001789">
    <property type="entry name" value="Sig_transdc_resp-reg_receiver"/>
</dbReference>
<keyword evidence="13" id="KW-0472">Membrane</keyword>
<keyword evidence="6" id="KW-0808">Transferase</keyword>
<evidence type="ECO:0000256" key="4">
    <source>
        <dbReference type="ARBA" id="ARBA00012438"/>
    </source>
</evidence>
<dbReference type="EMBL" id="WVIE01000008">
    <property type="protein sequence ID" value="NDJ17316.1"/>
    <property type="molecule type" value="Genomic_DNA"/>
</dbReference>
<feature type="domain" description="Response regulatory" evidence="15">
    <location>
        <begin position="840"/>
        <end position="953"/>
    </location>
</feature>
<evidence type="ECO:0000259" key="15">
    <source>
        <dbReference type="PROSITE" id="PS50110"/>
    </source>
</evidence>